<name>J3P7I5_GAET3</name>
<evidence type="ECO:0000313" key="3">
    <source>
        <dbReference type="EnsemblFungi" id="EJT72616"/>
    </source>
</evidence>
<reference evidence="2" key="3">
    <citation type="submission" date="2010-09" db="EMBL/GenBank/DDBJ databases">
        <title>Annotation of Gaeumannomyces graminis var. tritici R3-111a-1.</title>
        <authorList>
            <consortium name="The Broad Institute Genome Sequencing Platform"/>
            <person name="Ma L.-J."/>
            <person name="Dead R."/>
            <person name="Young S.K."/>
            <person name="Zeng Q."/>
            <person name="Gargeya S."/>
            <person name="Fitzgerald M."/>
            <person name="Haas B."/>
            <person name="Abouelleil A."/>
            <person name="Alvarado L."/>
            <person name="Arachchi H.M."/>
            <person name="Berlin A."/>
            <person name="Brown A."/>
            <person name="Chapman S.B."/>
            <person name="Chen Z."/>
            <person name="Dunbar C."/>
            <person name="Freedman E."/>
            <person name="Gearin G."/>
            <person name="Gellesch M."/>
            <person name="Goldberg J."/>
            <person name="Griggs A."/>
            <person name="Gujja S."/>
            <person name="Heiman D."/>
            <person name="Howarth C."/>
            <person name="Larson L."/>
            <person name="Lui A."/>
            <person name="MacDonald P.J.P."/>
            <person name="Mehta T."/>
            <person name="Montmayeur A."/>
            <person name="Murphy C."/>
            <person name="Neiman D."/>
            <person name="Pearson M."/>
            <person name="Priest M."/>
            <person name="Roberts A."/>
            <person name="Saif S."/>
            <person name="Shea T."/>
            <person name="Shenoy N."/>
            <person name="Sisk P."/>
            <person name="Stolte C."/>
            <person name="Sykes S."/>
            <person name="Yandava C."/>
            <person name="Wortman J."/>
            <person name="Nusbaum C."/>
            <person name="Birren B."/>
        </authorList>
    </citation>
    <scope>NUCLEOTIDE SEQUENCE</scope>
    <source>
        <strain evidence="2">R3-111a-1</strain>
    </source>
</reference>
<reference evidence="3" key="4">
    <citation type="journal article" date="2015" name="G3 (Bethesda)">
        <title>Genome sequences of three phytopathogenic species of the Magnaporthaceae family of fungi.</title>
        <authorList>
            <person name="Okagaki L.H."/>
            <person name="Nunes C.C."/>
            <person name="Sailsbery J."/>
            <person name="Clay B."/>
            <person name="Brown D."/>
            <person name="John T."/>
            <person name="Oh Y."/>
            <person name="Young N."/>
            <person name="Fitzgerald M."/>
            <person name="Haas B.J."/>
            <person name="Zeng Q."/>
            <person name="Young S."/>
            <person name="Adiconis X."/>
            <person name="Fan L."/>
            <person name="Levin J.Z."/>
            <person name="Mitchell T.K."/>
            <person name="Okubara P.A."/>
            <person name="Farman M.L."/>
            <person name="Kohn L.M."/>
            <person name="Birren B."/>
            <person name="Ma L.-J."/>
            <person name="Dean R.A."/>
        </authorList>
    </citation>
    <scope>NUCLEOTIDE SEQUENCE</scope>
    <source>
        <strain evidence="3">R3-111a-1</strain>
    </source>
</reference>
<protein>
    <submittedName>
        <fullName evidence="2 3">Uncharacterized protein</fullName>
    </submittedName>
</protein>
<dbReference type="EMBL" id="GL385399">
    <property type="protein sequence ID" value="EJT72616.1"/>
    <property type="molecule type" value="Genomic_DNA"/>
</dbReference>
<evidence type="ECO:0000256" key="1">
    <source>
        <dbReference type="SAM" id="MobiDB-lite"/>
    </source>
</evidence>
<organism evidence="2">
    <name type="scientific">Gaeumannomyces tritici (strain R3-111a-1)</name>
    <name type="common">Wheat and barley take-all root rot fungus</name>
    <name type="synonym">Gaeumannomyces graminis var. tritici</name>
    <dbReference type="NCBI Taxonomy" id="644352"/>
    <lineage>
        <taxon>Eukaryota</taxon>
        <taxon>Fungi</taxon>
        <taxon>Dikarya</taxon>
        <taxon>Ascomycota</taxon>
        <taxon>Pezizomycotina</taxon>
        <taxon>Sordariomycetes</taxon>
        <taxon>Sordariomycetidae</taxon>
        <taxon>Magnaporthales</taxon>
        <taxon>Magnaporthaceae</taxon>
        <taxon>Gaeumannomyces</taxon>
    </lineage>
</organism>
<dbReference type="HOGENOM" id="CLU_1669495_0_0_1"/>
<dbReference type="RefSeq" id="XP_009225590.1">
    <property type="nucleotide sequence ID" value="XM_009227326.1"/>
</dbReference>
<reference evidence="3" key="5">
    <citation type="submission" date="2018-04" db="UniProtKB">
        <authorList>
            <consortium name="EnsemblFungi"/>
        </authorList>
    </citation>
    <scope>IDENTIFICATION</scope>
    <source>
        <strain evidence="3">R3-111a-1</strain>
    </source>
</reference>
<feature type="compositionally biased region" description="Polar residues" evidence="1">
    <location>
        <begin position="98"/>
        <end position="107"/>
    </location>
</feature>
<proteinExistence type="predicted"/>
<gene>
    <name evidence="3" type="primary">20349934</name>
    <name evidence="2" type="ORF">GGTG_09476</name>
</gene>
<reference evidence="2" key="2">
    <citation type="submission" date="2010-07" db="EMBL/GenBank/DDBJ databases">
        <authorList>
            <consortium name="The Broad Institute Genome Sequencing Platform"/>
            <consortium name="Broad Institute Genome Sequencing Center for Infectious Disease"/>
            <person name="Ma L.-J."/>
            <person name="Dead R."/>
            <person name="Young S."/>
            <person name="Zeng Q."/>
            <person name="Koehrsen M."/>
            <person name="Alvarado L."/>
            <person name="Berlin A."/>
            <person name="Chapman S.B."/>
            <person name="Chen Z."/>
            <person name="Freedman E."/>
            <person name="Gellesch M."/>
            <person name="Goldberg J."/>
            <person name="Griggs A."/>
            <person name="Gujja S."/>
            <person name="Heilman E.R."/>
            <person name="Heiman D."/>
            <person name="Hepburn T."/>
            <person name="Howarth C."/>
            <person name="Jen D."/>
            <person name="Larson L."/>
            <person name="Mehta T."/>
            <person name="Neiman D."/>
            <person name="Pearson M."/>
            <person name="Roberts A."/>
            <person name="Saif S."/>
            <person name="Shea T."/>
            <person name="Shenoy N."/>
            <person name="Sisk P."/>
            <person name="Stolte C."/>
            <person name="Sykes S."/>
            <person name="Walk T."/>
            <person name="White J."/>
            <person name="Yandava C."/>
            <person name="Haas B."/>
            <person name="Nusbaum C."/>
            <person name="Birren B."/>
        </authorList>
    </citation>
    <scope>NUCLEOTIDE SEQUENCE</scope>
    <source>
        <strain evidence="2">R3-111a-1</strain>
    </source>
</reference>
<evidence type="ECO:0000313" key="4">
    <source>
        <dbReference type="Proteomes" id="UP000006039"/>
    </source>
</evidence>
<keyword evidence="4" id="KW-1185">Reference proteome</keyword>
<dbReference type="VEuPathDB" id="FungiDB:GGTG_09476"/>
<dbReference type="AlphaFoldDB" id="J3P7I5"/>
<sequence>MAKAATTVTAASLANRRAAALSHTTLGDAQRLRRPFSPLQLSGSAAQQLSSSPQADTCYPPTLVSAEIESSSSGQQLALALAIIAVHSQHNPERPASQPAQKLSTRRNGPGSDAHGAGCFNGMAIFSSARGKGFGVMGCGACALAGPALQALGLAPAF</sequence>
<dbReference type="GeneID" id="20349934"/>
<evidence type="ECO:0000313" key="2">
    <source>
        <dbReference type="EMBL" id="EJT72616.1"/>
    </source>
</evidence>
<dbReference type="Proteomes" id="UP000006039">
    <property type="component" value="Unassembled WGS sequence"/>
</dbReference>
<dbReference type="EnsemblFungi" id="EJT72616">
    <property type="protein sequence ID" value="EJT72616"/>
    <property type="gene ID" value="GGTG_09476"/>
</dbReference>
<accession>J3P7I5</accession>
<reference evidence="4" key="1">
    <citation type="submission" date="2010-07" db="EMBL/GenBank/DDBJ databases">
        <title>The genome sequence of Gaeumannomyces graminis var. tritici strain R3-111a-1.</title>
        <authorList>
            <consortium name="The Broad Institute Genome Sequencing Platform"/>
            <person name="Ma L.-J."/>
            <person name="Dead R."/>
            <person name="Young S."/>
            <person name="Zeng Q."/>
            <person name="Koehrsen M."/>
            <person name="Alvarado L."/>
            <person name="Berlin A."/>
            <person name="Chapman S.B."/>
            <person name="Chen Z."/>
            <person name="Freedman E."/>
            <person name="Gellesch M."/>
            <person name="Goldberg J."/>
            <person name="Griggs A."/>
            <person name="Gujja S."/>
            <person name="Heilman E.R."/>
            <person name="Heiman D."/>
            <person name="Hepburn T."/>
            <person name="Howarth C."/>
            <person name="Jen D."/>
            <person name="Larson L."/>
            <person name="Mehta T."/>
            <person name="Neiman D."/>
            <person name="Pearson M."/>
            <person name="Roberts A."/>
            <person name="Saif S."/>
            <person name="Shea T."/>
            <person name="Shenoy N."/>
            <person name="Sisk P."/>
            <person name="Stolte C."/>
            <person name="Sykes S."/>
            <person name="Walk T."/>
            <person name="White J."/>
            <person name="Yandava C."/>
            <person name="Haas B."/>
            <person name="Nusbaum C."/>
            <person name="Birren B."/>
        </authorList>
    </citation>
    <scope>NUCLEOTIDE SEQUENCE [LARGE SCALE GENOMIC DNA]</scope>
    <source>
        <strain evidence="4">R3-111a-1</strain>
    </source>
</reference>
<feature type="region of interest" description="Disordered" evidence="1">
    <location>
        <begin position="90"/>
        <end position="112"/>
    </location>
</feature>